<protein>
    <submittedName>
        <fullName evidence="2">Uncharacterized protein</fullName>
    </submittedName>
</protein>
<keyword evidence="3" id="KW-1185">Reference proteome</keyword>
<dbReference type="Proteomes" id="UP001472677">
    <property type="component" value="Unassembled WGS sequence"/>
</dbReference>
<evidence type="ECO:0000313" key="2">
    <source>
        <dbReference type="EMBL" id="KAK8545155.1"/>
    </source>
</evidence>
<organism evidence="2 3">
    <name type="scientific">Hibiscus sabdariffa</name>
    <name type="common">roselle</name>
    <dbReference type="NCBI Taxonomy" id="183260"/>
    <lineage>
        <taxon>Eukaryota</taxon>
        <taxon>Viridiplantae</taxon>
        <taxon>Streptophyta</taxon>
        <taxon>Embryophyta</taxon>
        <taxon>Tracheophyta</taxon>
        <taxon>Spermatophyta</taxon>
        <taxon>Magnoliopsida</taxon>
        <taxon>eudicotyledons</taxon>
        <taxon>Gunneridae</taxon>
        <taxon>Pentapetalae</taxon>
        <taxon>rosids</taxon>
        <taxon>malvids</taxon>
        <taxon>Malvales</taxon>
        <taxon>Malvaceae</taxon>
        <taxon>Malvoideae</taxon>
        <taxon>Hibiscus</taxon>
    </lineage>
</organism>
<reference evidence="2 3" key="1">
    <citation type="journal article" date="2024" name="G3 (Bethesda)">
        <title>Genome assembly of Hibiscus sabdariffa L. provides insights into metabolisms of medicinal natural products.</title>
        <authorList>
            <person name="Kim T."/>
        </authorList>
    </citation>
    <scope>NUCLEOTIDE SEQUENCE [LARGE SCALE GENOMIC DNA]</scope>
    <source>
        <strain evidence="2">TK-2024</strain>
        <tissue evidence="2">Old leaves</tissue>
    </source>
</reference>
<feature type="region of interest" description="Disordered" evidence="1">
    <location>
        <begin position="55"/>
        <end position="74"/>
    </location>
</feature>
<proteinExistence type="predicted"/>
<dbReference type="EMBL" id="JBBPBM010000023">
    <property type="protein sequence ID" value="KAK8545155.1"/>
    <property type="molecule type" value="Genomic_DNA"/>
</dbReference>
<comment type="caution">
    <text evidence="2">The sequence shown here is derived from an EMBL/GenBank/DDBJ whole genome shotgun (WGS) entry which is preliminary data.</text>
</comment>
<evidence type="ECO:0000256" key="1">
    <source>
        <dbReference type="SAM" id="MobiDB-lite"/>
    </source>
</evidence>
<name>A0ABR2DQH1_9ROSI</name>
<feature type="compositionally biased region" description="Basic and acidic residues" evidence="1">
    <location>
        <begin position="55"/>
        <end position="67"/>
    </location>
</feature>
<dbReference type="PANTHER" id="PTHR35123:SF2">
    <property type="entry name" value="UBIQUITIN CARBOXYL-TERMINAL HYDROLASE-LIKE PROTEIN"/>
    <property type="match status" value="1"/>
</dbReference>
<gene>
    <name evidence="2" type="ORF">V6N12_026000</name>
</gene>
<evidence type="ECO:0000313" key="3">
    <source>
        <dbReference type="Proteomes" id="UP001472677"/>
    </source>
</evidence>
<sequence length="97" mass="10836">MGVKLKQVFLFPFTKFRRKKRTKTRPNLPSSSSSSGKTVVSSDGFCGGFCCARPRTSESADDSKPSDPNDPNFTYDMLRTLIEKNQFYSGECNPHSS</sequence>
<feature type="region of interest" description="Disordered" evidence="1">
    <location>
        <begin position="19"/>
        <end position="40"/>
    </location>
</feature>
<accession>A0ABR2DQH1</accession>
<feature type="compositionally biased region" description="Low complexity" evidence="1">
    <location>
        <begin position="30"/>
        <end position="40"/>
    </location>
</feature>
<dbReference type="PANTHER" id="PTHR35123">
    <property type="entry name" value="OS07G0633900 PROTEIN-RELATED"/>
    <property type="match status" value="1"/>
</dbReference>